<dbReference type="PROSITE" id="PS50893">
    <property type="entry name" value="ABC_TRANSPORTER_2"/>
    <property type="match status" value="2"/>
</dbReference>
<dbReference type="Gene3D" id="1.20.1560.10">
    <property type="entry name" value="ABC transporter type 1, transmembrane domain"/>
    <property type="match status" value="2"/>
</dbReference>
<dbReference type="GO" id="GO:1904192">
    <property type="term" value="P:regulation of cholangiocyte apoptotic process"/>
    <property type="evidence" value="ECO:0007669"/>
    <property type="project" value="Ensembl"/>
</dbReference>
<name>A0A8C9VZ45_SCLFO</name>
<dbReference type="PANTHER" id="PTHR24223:SF10">
    <property type="entry name" value="ATP-BINDING CASSETTE SUB-FAMILY C MEMBER 12"/>
    <property type="match status" value="1"/>
</dbReference>
<feature type="domain" description="ABC transmembrane type-1" evidence="33">
    <location>
        <begin position="156"/>
        <end position="435"/>
    </location>
</feature>
<keyword evidence="14" id="KW-0067">ATP-binding</keyword>
<evidence type="ECO:0000256" key="24">
    <source>
        <dbReference type="ARBA" id="ARBA00051604"/>
    </source>
</evidence>
<keyword evidence="13" id="KW-0967">Endosome</keyword>
<feature type="transmembrane region" description="Helical" evidence="31">
    <location>
        <begin position="967"/>
        <end position="989"/>
    </location>
</feature>
<evidence type="ECO:0000256" key="1">
    <source>
        <dbReference type="ARBA" id="ARBA00004424"/>
    </source>
</evidence>
<feature type="compositionally biased region" description="Basic and acidic residues" evidence="30">
    <location>
        <begin position="770"/>
        <end position="787"/>
    </location>
</feature>
<keyword evidence="18 31" id="KW-0472">Membrane</keyword>
<evidence type="ECO:0000256" key="5">
    <source>
        <dbReference type="ARBA" id="ARBA00009726"/>
    </source>
</evidence>
<keyword evidence="19" id="KW-0325">Glycoprotein</keyword>
<protein>
    <recommendedName>
        <fullName evidence="28">ATP-binding cassette sub-family C member 5</fullName>
        <ecNumber evidence="6">7.6.2.2</ecNumber>
    </recommendedName>
    <alternativeName>
        <fullName evidence="29">Multidrug resistance-associated protein 5</fullName>
    </alternativeName>
</protein>
<comment type="catalytic activity">
    <reaction evidence="23">
        <text>N-acetyl-L-aspartyl-L-glutamate(in) + ATP + H2O = N-acetyl-L-aspartyl-L-glutamate(out) + ADP + phosphate + H(+)</text>
        <dbReference type="Rhea" id="RHEA:66728"/>
        <dbReference type="ChEBI" id="CHEBI:15377"/>
        <dbReference type="ChEBI" id="CHEBI:15378"/>
        <dbReference type="ChEBI" id="CHEBI:30616"/>
        <dbReference type="ChEBI" id="CHEBI:43474"/>
        <dbReference type="ChEBI" id="CHEBI:76931"/>
        <dbReference type="ChEBI" id="CHEBI:456216"/>
    </reaction>
    <physiologicalReaction direction="left-to-right" evidence="23">
        <dbReference type="Rhea" id="RHEA:66729"/>
    </physiologicalReaction>
</comment>
<feature type="transmembrane region" description="Helical" evidence="31">
    <location>
        <begin position="869"/>
        <end position="893"/>
    </location>
</feature>
<reference evidence="34" key="2">
    <citation type="submission" date="2025-08" db="UniProtKB">
        <authorList>
            <consortium name="Ensembl"/>
        </authorList>
    </citation>
    <scope>IDENTIFICATION</scope>
</reference>
<accession>A0A8C9VZ45</accession>
<feature type="transmembrane region" description="Helical" evidence="31">
    <location>
        <begin position="941"/>
        <end position="961"/>
    </location>
</feature>
<sequence length="1391" mass="155762">MMTNIYPPEGSEKIKGVSYRRKDSSRWMTEVSSTINGSPELLPSLDYREEEPPSRHHKYHAACQKIIPFRCASESNPLDDAGFFSFSTFSWMTPLMWKLFRNKLDKNSLSLSTHDASQVNGERITKLWDEEVARVGIEKASLQRVFIRFQRTRMIIGFLIATLFTITVFLGPSVLLYEILNFVENQGMSSLEQGLGLCVGLFISEFSKAFLASLLWAMNIRTGTRLKNAFSVLAFQKVISLRVLSNISIGEVINVLSNDGYRMFDAVLFGTFIFCIPLLLVVCVVYSCYILGYTALIGVLVYIVFIPIQFSMAKLINTFRRKAIVVTDTRVRTMNEILMCIKLIKMYAWENSFEGKIAGIRKKEKNILEKAGYIQSVNSSVAVIIPTIATILTFVVHTSLGFPLNSSTAFTVIAVFNSMRFSLSLLPFIVKAFAEAKVSMARLKRILLINNPDSYVTKTTGTPNALVVEHASFSWYAPSTGSGKGPSTISNGLQDGNDKSQIQNGASEAAKGKAVLKNISFQLPKGNLLGICGNVGSGKSSLISSLLDQMYLHHGSVMIDGTFAYVSQQAWIFHGTLRDNILMGEPFDKERYSRAIKACSLQPDLDILPCGDMTEIGERGLNLSGGQKQRISLARAVYSNKDIYLLDDPLSAVDAHVGKHIFEYCIKKELKGKSIVLVTHQLQYLEFCDEVVLLDNGEILEIGNHAALMNSGGRYAHLINNFQMEKSQDQKEEETKVQTESKEQQEKSPDMANGIDNPAFDMSDEINDTEGPRKESTVQDNTDKKDQLVTQESSQEGSVTWRTYHQYCRATGGYFLLLPVALTFILLVGMTAFGNWWLSYWLDQGSGQANISNASVEISSNISENPDLYFYQLVYCMAIVGMILFSVCKGYLFTKITLHASSKLHNKMFQKIINSPMSFFDTTPTGRMVNRFSKDQDELDAALPFHLENFLQNCLIVIFTLGTISAVFPYMLIAVVVLGLIFSAVLYIFQRSVREMKRMENISRSPWISLTMSTIQGLSTIHAYNKSEEYIKKFKIMIDINANHFALFHSGTRWLSFRLDFLSSIVSLLVALFAVLSPDSISPSMRGLALSYTIQLTGMLQYVVRLSTELEAKFTSVERMQEYITICVLEAPRKVTNAKLPSDWPDKGAITFKDYQMRYRENTPIVLNGLSLNIGAREKIGIVGRTGSGKSSLGVALFRLVEPVAGKIFVDDVDIALIGLEDLRSKLSVIPQDPVLFIGSVRYNLDPFNNYTDEDIWRALEKTYMKDAISTLPEKLASPVVENGENFSVGQRQLLCMARAVLRNSKIILLDEATASIDSETDLLIQHTIREVFQDCTMLTIAHRINTVVECDRILVMENGKVAEFDRPEVLLQNPESQFAMLLAAANKVNE</sequence>
<dbReference type="InterPro" id="IPR027417">
    <property type="entry name" value="P-loop_NTPase"/>
</dbReference>
<dbReference type="InterPro" id="IPR017871">
    <property type="entry name" value="ABC_transporter-like_CS"/>
</dbReference>
<dbReference type="FunFam" id="3.40.50.300:FF:000605">
    <property type="entry name" value="multidrug resistance-associated protein 5 isoform X1"/>
    <property type="match status" value="1"/>
</dbReference>
<dbReference type="Ensembl" id="ENSSFOT00015044646.1">
    <property type="protein sequence ID" value="ENSSFOP00015067687.1"/>
    <property type="gene ID" value="ENSSFOG00015011583.2"/>
</dbReference>
<dbReference type="KEGG" id="sfm:108941187"/>
<dbReference type="GO" id="GO:0016324">
    <property type="term" value="C:apical plasma membrane"/>
    <property type="evidence" value="ECO:0007669"/>
    <property type="project" value="UniProtKB-SubCell"/>
</dbReference>
<evidence type="ECO:0000256" key="20">
    <source>
        <dbReference type="ARBA" id="ARBA00023769"/>
    </source>
</evidence>
<dbReference type="GeneID" id="108941187"/>
<dbReference type="FunFam" id="1.20.1560.10:FF:000012">
    <property type="entry name" value="ATP binding cassette subfamily C member 5"/>
    <property type="match status" value="1"/>
</dbReference>
<evidence type="ECO:0000256" key="18">
    <source>
        <dbReference type="ARBA" id="ARBA00023136"/>
    </source>
</evidence>
<feature type="transmembrane region" description="Helical" evidence="31">
    <location>
        <begin position="194"/>
        <end position="217"/>
    </location>
</feature>
<dbReference type="SUPFAM" id="SSF90123">
    <property type="entry name" value="ABC transporter transmembrane region"/>
    <property type="match status" value="2"/>
</dbReference>
<keyword evidence="9" id="KW-0597">Phosphoprotein</keyword>
<dbReference type="PANTHER" id="PTHR24223">
    <property type="entry name" value="ATP-BINDING CASSETTE SUB-FAMILY C"/>
    <property type="match status" value="1"/>
</dbReference>
<dbReference type="Gene3D" id="3.40.50.300">
    <property type="entry name" value="P-loop containing nucleotide triphosphate hydrolases"/>
    <property type="match status" value="2"/>
</dbReference>
<feature type="transmembrane region" description="Helical" evidence="31">
    <location>
        <begin position="293"/>
        <end position="312"/>
    </location>
</feature>
<keyword evidence="7" id="KW-0813">Transport</keyword>
<dbReference type="InterPro" id="IPR050173">
    <property type="entry name" value="ABC_transporter_C-like"/>
</dbReference>
<keyword evidence="16 31" id="KW-1133">Transmembrane helix</keyword>
<dbReference type="RefSeq" id="XP_018619345.2">
    <property type="nucleotide sequence ID" value="XM_018763829.2"/>
</dbReference>
<evidence type="ECO:0000256" key="7">
    <source>
        <dbReference type="ARBA" id="ARBA00022448"/>
    </source>
</evidence>
<feature type="domain" description="ABC transporter" evidence="32">
    <location>
        <begin position="1150"/>
        <end position="1384"/>
    </location>
</feature>
<dbReference type="EC" id="7.6.2.2" evidence="6"/>
<comment type="catalytic activity">
    <reaction evidence="24">
        <text>3',5'-cyclic AMP(in) + ATP + H2O = 3',5'-cyclic AMP(out) + ADP + phosphate + H(+)</text>
        <dbReference type="Rhea" id="RHEA:66184"/>
        <dbReference type="ChEBI" id="CHEBI:15377"/>
        <dbReference type="ChEBI" id="CHEBI:15378"/>
        <dbReference type="ChEBI" id="CHEBI:30616"/>
        <dbReference type="ChEBI" id="CHEBI:43474"/>
        <dbReference type="ChEBI" id="CHEBI:58165"/>
        <dbReference type="ChEBI" id="CHEBI:456216"/>
    </reaction>
    <physiologicalReaction direction="left-to-right" evidence="24">
        <dbReference type="Rhea" id="RHEA:66185"/>
    </physiologicalReaction>
</comment>
<comment type="catalytic activity">
    <reaction evidence="27">
        <text>3',5'-cyclic GMP(in) + ATP + H2O = 3',5'-cyclic GMP(out) + ADP + phosphate + H(+)</text>
        <dbReference type="Rhea" id="RHEA:66188"/>
        <dbReference type="ChEBI" id="CHEBI:15377"/>
        <dbReference type="ChEBI" id="CHEBI:15378"/>
        <dbReference type="ChEBI" id="CHEBI:30616"/>
        <dbReference type="ChEBI" id="CHEBI:43474"/>
        <dbReference type="ChEBI" id="CHEBI:57746"/>
        <dbReference type="ChEBI" id="CHEBI:456216"/>
    </reaction>
    <physiologicalReaction direction="left-to-right" evidence="27">
        <dbReference type="Rhea" id="RHEA:66189"/>
    </physiologicalReaction>
</comment>
<evidence type="ECO:0000256" key="3">
    <source>
        <dbReference type="ARBA" id="ARBA00004554"/>
    </source>
</evidence>
<evidence type="ECO:0000256" key="27">
    <source>
        <dbReference type="ARBA" id="ARBA00052963"/>
    </source>
</evidence>
<evidence type="ECO:0000256" key="22">
    <source>
        <dbReference type="ARBA" id="ARBA00050661"/>
    </source>
</evidence>
<feature type="transmembrane region" description="Helical" evidence="31">
    <location>
        <begin position="371"/>
        <end position="396"/>
    </location>
</feature>
<comment type="similarity">
    <text evidence="5">Belongs to the ABC transporter superfamily. ABCC family. Conjugate transporter (TC 3.A.1.208) subfamily.</text>
</comment>
<evidence type="ECO:0000256" key="25">
    <source>
        <dbReference type="ARBA" id="ARBA00052576"/>
    </source>
</evidence>
<evidence type="ECO:0000256" key="21">
    <source>
        <dbReference type="ARBA" id="ARBA00034018"/>
    </source>
</evidence>
<evidence type="ECO:0000256" key="8">
    <source>
        <dbReference type="ARBA" id="ARBA00022475"/>
    </source>
</evidence>
<evidence type="ECO:0000256" key="15">
    <source>
        <dbReference type="ARBA" id="ARBA00022967"/>
    </source>
</evidence>
<dbReference type="FunFam" id="3.40.50.300:FF:000074">
    <property type="entry name" value="Multidrug resistance-associated protein 5 isoform 1"/>
    <property type="match status" value="1"/>
</dbReference>
<dbReference type="CDD" id="cd03250">
    <property type="entry name" value="ABCC_MRP_domain1"/>
    <property type="match status" value="1"/>
</dbReference>
<evidence type="ECO:0000256" key="23">
    <source>
        <dbReference type="ARBA" id="ARBA00050745"/>
    </source>
</evidence>
<keyword evidence="8" id="KW-1003">Cell membrane</keyword>
<feature type="transmembrane region" description="Helical" evidence="31">
    <location>
        <begin position="266"/>
        <end position="287"/>
    </location>
</feature>
<evidence type="ECO:0000256" key="30">
    <source>
        <dbReference type="SAM" id="MobiDB-lite"/>
    </source>
</evidence>
<dbReference type="SUPFAM" id="SSF52540">
    <property type="entry name" value="P-loop containing nucleoside triphosphate hydrolases"/>
    <property type="match status" value="2"/>
</dbReference>
<evidence type="ECO:0000256" key="26">
    <source>
        <dbReference type="ARBA" id="ARBA00052708"/>
    </source>
</evidence>
<keyword evidence="10 31" id="KW-0812">Transmembrane</keyword>
<evidence type="ECO:0000256" key="11">
    <source>
        <dbReference type="ARBA" id="ARBA00022737"/>
    </source>
</evidence>
<dbReference type="CDD" id="cd18599">
    <property type="entry name" value="ABC_6TM_MRP5_8_9_D2"/>
    <property type="match status" value="1"/>
</dbReference>
<evidence type="ECO:0000313" key="35">
    <source>
        <dbReference type="Proteomes" id="UP000694397"/>
    </source>
</evidence>
<feature type="transmembrane region" description="Helical" evidence="31">
    <location>
        <begin position="154"/>
        <end position="174"/>
    </location>
</feature>
<dbReference type="GO" id="GO:0016323">
    <property type="term" value="C:basolateral plasma membrane"/>
    <property type="evidence" value="ECO:0007669"/>
    <property type="project" value="UniProtKB-SubCell"/>
</dbReference>
<comment type="catalytic activity">
    <reaction evidence="25">
        <text>N-acetyl-L-aspartyl-L-glutamyl-L-glutamate(in) + ATP + H2O = N-acetyl-L-aspartyl-L-glutamyl-L-glutamate(out) + ADP + phosphate + H(+)</text>
        <dbReference type="Rhea" id="RHEA:66732"/>
        <dbReference type="ChEBI" id="CHEBI:15377"/>
        <dbReference type="ChEBI" id="CHEBI:15378"/>
        <dbReference type="ChEBI" id="CHEBI:30616"/>
        <dbReference type="ChEBI" id="CHEBI:43474"/>
        <dbReference type="ChEBI" id="CHEBI:76935"/>
        <dbReference type="ChEBI" id="CHEBI:456216"/>
    </reaction>
    <physiologicalReaction direction="left-to-right" evidence="25">
        <dbReference type="Rhea" id="RHEA:66733"/>
    </physiologicalReaction>
</comment>
<dbReference type="FunFam" id="1.20.1560.10:FF:000015">
    <property type="entry name" value="multidrug resistance-associated protein 5 isoform X1"/>
    <property type="match status" value="1"/>
</dbReference>
<dbReference type="GeneTree" id="ENSGT00940000159578"/>
<dbReference type="GO" id="GO:0010008">
    <property type="term" value="C:endosome membrane"/>
    <property type="evidence" value="ECO:0007669"/>
    <property type="project" value="UniProtKB-SubCell"/>
</dbReference>
<dbReference type="RefSeq" id="XP_018619346.2">
    <property type="nucleotide sequence ID" value="XM_018763830.2"/>
</dbReference>
<dbReference type="CDD" id="cd18592">
    <property type="entry name" value="ABC_6TM_MRP5_8_9_D1"/>
    <property type="match status" value="1"/>
</dbReference>
<proteinExistence type="inferred from homology"/>
<evidence type="ECO:0000256" key="9">
    <source>
        <dbReference type="ARBA" id="ARBA00022553"/>
    </source>
</evidence>
<dbReference type="GO" id="GO:0016887">
    <property type="term" value="F:ATP hydrolysis activity"/>
    <property type="evidence" value="ECO:0007669"/>
    <property type="project" value="InterPro"/>
</dbReference>
<evidence type="ECO:0000256" key="28">
    <source>
        <dbReference type="ARBA" id="ARBA00069159"/>
    </source>
</evidence>
<evidence type="ECO:0000256" key="31">
    <source>
        <dbReference type="SAM" id="Phobius"/>
    </source>
</evidence>
<dbReference type="SMART" id="SM00382">
    <property type="entry name" value="AAA"/>
    <property type="match status" value="2"/>
</dbReference>
<feature type="domain" description="ABC transmembrane type-1" evidence="33">
    <location>
        <begin position="820"/>
        <end position="1112"/>
    </location>
</feature>
<comment type="catalytic activity">
    <reaction evidence="22">
        <text>(2S)-2-[5-amino-1-(beta-D-ribosyl)imidazole-4-carboxamido]succinate(in) + ATP + H2O = (2S)-2-[5-amino-1-(beta-D-ribosyl)imidazole-4-carboxamido]succinate(out) + ADP + phosphate + H(+)</text>
        <dbReference type="Rhea" id="RHEA:66752"/>
        <dbReference type="ChEBI" id="CHEBI:15377"/>
        <dbReference type="ChEBI" id="CHEBI:15378"/>
        <dbReference type="ChEBI" id="CHEBI:30616"/>
        <dbReference type="ChEBI" id="CHEBI:43474"/>
        <dbReference type="ChEBI" id="CHEBI:167466"/>
        <dbReference type="ChEBI" id="CHEBI:456216"/>
    </reaction>
    <physiologicalReaction direction="left-to-right" evidence="22">
        <dbReference type="Rhea" id="RHEA:66753"/>
    </physiologicalReaction>
</comment>
<dbReference type="CDD" id="cd03244">
    <property type="entry name" value="ABCC_MRP_domain2"/>
    <property type="match status" value="1"/>
</dbReference>
<dbReference type="InterPro" id="IPR003439">
    <property type="entry name" value="ABC_transporter-like_ATP-bd"/>
</dbReference>
<reference evidence="34 35" key="1">
    <citation type="submission" date="2019-04" db="EMBL/GenBank/DDBJ databases">
        <authorList>
            <consortium name="Wellcome Sanger Institute Data Sharing"/>
        </authorList>
    </citation>
    <scope>NUCLEOTIDE SEQUENCE [LARGE SCALE GENOMIC DNA]</scope>
</reference>
<dbReference type="PROSITE" id="PS50929">
    <property type="entry name" value="ABC_TM1F"/>
    <property type="match status" value="2"/>
</dbReference>
<comment type="catalytic activity">
    <reaction evidence="26">
        <text>N-acetyl-L-aspartate(in) + ATP + H2O = N-acetyl-L-aspartate(out) + ADP + phosphate + H(+)</text>
        <dbReference type="Rhea" id="RHEA:66744"/>
        <dbReference type="ChEBI" id="CHEBI:15377"/>
        <dbReference type="ChEBI" id="CHEBI:15378"/>
        <dbReference type="ChEBI" id="CHEBI:16953"/>
        <dbReference type="ChEBI" id="CHEBI:30616"/>
        <dbReference type="ChEBI" id="CHEBI:43474"/>
        <dbReference type="ChEBI" id="CHEBI:456216"/>
    </reaction>
    <physiologicalReaction direction="left-to-right" evidence="26">
        <dbReference type="Rhea" id="RHEA:66745"/>
    </physiologicalReaction>
</comment>
<evidence type="ECO:0000256" key="16">
    <source>
        <dbReference type="ARBA" id="ARBA00022989"/>
    </source>
</evidence>
<evidence type="ECO:0000256" key="6">
    <source>
        <dbReference type="ARBA" id="ARBA00012191"/>
    </source>
</evidence>
<dbReference type="GO" id="GO:0005524">
    <property type="term" value="F:ATP binding"/>
    <property type="evidence" value="ECO:0007669"/>
    <property type="project" value="UniProtKB-KW"/>
</dbReference>
<feature type="region of interest" description="Disordered" evidence="30">
    <location>
        <begin position="726"/>
        <end position="793"/>
    </location>
</feature>
<evidence type="ECO:0000256" key="2">
    <source>
        <dbReference type="ARBA" id="ARBA00004463"/>
    </source>
</evidence>
<keyword evidence="17" id="KW-0333">Golgi apparatus</keyword>
<dbReference type="InterPro" id="IPR011527">
    <property type="entry name" value="ABC1_TM_dom"/>
</dbReference>
<dbReference type="InterPro" id="IPR036640">
    <property type="entry name" value="ABC1_TM_sf"/>
</dbReference>
<evidence type="ECO:0000256" key="13">
    <source>
        <dbReference type="ARBA" id="ARBA00022753"/>
    </source>
</evidence>
<keyword evidence="11" id="KW-0677">Repeat</keyword>
<evidence type="ECO:0000256" key="14">
    <source>
        <dbReference type="ARBA" id="ARBA00022840"/>
    </source>
</evidence>
<feature type="transmembrane region" description="Helical" evidence="31">
    <location>
        <begin position="408"/>
        <end position="434"/>
    </location>
</feature>
<keyword evidence="15" id="KW-1278">Translocase</keyword>
<feature type="domain" description="ABC transporter" evidence="32">
    <location>
        <begin position="500"/>
        <end position="721"/>
    </location>
</feature>
<comment type="subcellular location">
    <subcellularLocation>
        <location evidence="1">Apical cell membrane</location>
        <topology evidence="1">Multi-pass membrane protein</topology>
    </subcellularLocation>
    <subcellularLocation>
        <location evidence="3">Basolateral cell membrane</location>
        <topology evidence="3">Multi-pass membrane protein</topology>
    </subcellularLocation>
    <subcellularLocation>
        <location evidence="2">Cytoplasmic granule</location>
    </subcellularLocation>
    <subcellularLocation>
        <location evidence="4">Endosome membrane</location>
    </subcellularLocation>
    <subcellularLocation>
        <location evidence="20">Golgi apparatus lumen</location>
    </subcellularLocation>
</comment>
<feature type="region of interest" description="Disordered" evidence="30">
    <location>
        <begin position="479"/>
        <end position="501"/>
    </location>
</feature>
<reference evidence="34" key="3">
    <citation type="submission" date="2025-09" db="UniProtKB">
        <authorList>
            <consortium name="Ensembl"/>
        </authorList>
    </citation>
    <scope>IDENTIFICATION</scope>
</reference>
<keyword evidence="12" id="KW-0547">Nucleotide-binding</keyword>
<evidence type="ECO:0000256" key="29">
    <source>
        <dbReference type="ARBA" id="ARBA00082793"/>
    </source>
</evidence>
<evidence type="ECO:0000256" key="17">
    <source>
        <dbReference type="ARBA" id="ARBA00023034"/>
    </source>
</evidence>
<evidence type="ECO:0000259" key="33">
    <source>
        <dbReference type="PROSITE" id="PS50929"/>
    </source>
</evidence>
<organism evidence="34 35">
    <name type="scientific">Scleropages formosus</name>
    <name type="common">Asian bonytongue</name>
    <name type="synonym">Osteoglossum formosum</name>
    <dbReference type="NCBI Taxonomy" id="113540"/>
    <lineage>
        <taxon>Eukaryota</taxon>
        <taxon>Metazoa</taxon>
        <taxon>Chordata</taxon>
        <taxon>Craniata</taxon>
        <taxon>Vertebrata</taxon>
        <taxon>Euteleostomi</taxon>
        <taxon>Actinopterygii</taxon>
        <taxon>Neopterygii</taxon>
        <taxon>Teleostei</taxon>
        <taxon>Osteoglossocephala</taxon>
        <taxon>Osteoglossomorpha</taxon>
        <taxon>Osteoglossiformes</taxon>
        <taxon>Osteoglossidae</taxon>
        <taxon>Scleropages</taxon>
    </lineage>
</organism>
<dbReference type="Proteomes" id="UP000694397">
    <property type="component" value="Chromosome 11"/>
</dbReference>
<evidence type="ECO:0000256" key="4">
    <source>
        <dbReference type="ARBA" id="ARBA00004608"/>
    </source>
</evidence>
<gene>
    <name evidence="34" type="primary">ABCC12</name>
    <name evidence="34" type="synonym">abcc12</name>
</gene>
<evidence type="ECO:0000256" key="12">
    <source>
        <dbReference type="ARBA" id="ARBA00022741"/>
    </source>
</evidence>
<evidence type="ECO:0000259" key="32">
    <source>
        <dbReference type="PROSITE" id="PS50893"/>
    </source>
</evidence>
<feature type="compositionally biased region" description="Basic and acidic residues" evidence="30">
    <location>
        <begin position="726"/>
        <end position="749"/>
    </location>
</feature>
<comment type="catalytic activity">
    <reaction evidence="21">
        <text>ATP + H2O + xenobioticSide 1 = ADP + phosphate + xenobioticSide 2.</text>
        <dbReference type="EC" id="7.6.2.2"/>
    </reaction>
</comment>
<dbReference type="InterPro" id="IPR003593">
    <property type="entry name" value="AAA+_ATPase"/>
</dbReference>
<feature type="transmembrane region" description="Helical" evidence="31">
    <location>
        <begin position="814"/>
        <end position="838"/>
    </location>
</feature>
<dbReference type="GO" id="GO:0008559">
    <property type="term" value="F:ABC-type xenobiotic transporter activity"/>
    <property type="evidence" value="ECO:0007669"/>
    <property type="project" value="UniProtKB-EC"/>
</dbReference>
<evidence type="ECO:0000256" key="19">
    <source>
        <dbReference type="ARBA" id="ARBA00023180"/>
    </source>
</evidence>
<evidence type="ECO:0000256" key="10">
    <source>
        <dbReference type="ARBA" id="ARBA00022692"/>
    </source>
</evidence>
<dbReference type="Pfam" id="PF00005">
    <property type="entry name" value="ABC_tran"/>
    <property type="match status" value="2"/>
</dbReference>
<dbReference type="CTD" id="94160"/>
<dbReference type="PROSITE" id="PS00211">
    <property type="entry name" value="ABC_TRANSPORTER_1"/>
    <property type="match status" value="2"/>
</dbReference>
<evidence type="ECO:0000313" key="34">
    <source>
        <dbReference type="Ensembl" id="ENSSFOP00015067687.1"/>
    </source>
</evidence>
<keyword evidence="35" id="KW-1185">Reference proteome</keyword>
<dbReference type="Pfam" id="PF00664">
    <property type="entry name" value="ABC_membrane"/>
    <property type="match status" value="2"/>
</dbReference>
<dbReference type="OrthoDB" id="6500128at2759"/>
<feature type="transmembrane region" description="Helical" evidence="31">
    <location>
        <begin position="1057"/>
        <end position="1076"/>
    </location>
</feature>
<dbReference type="GO" id="GO:0005796">
    <property type="term" value="C:Golgi lumen"/>
    <property type="evidence" value="ECO:0007669"/>
    <property type="project" value="UniProtKB-SubCell"/>
</dbReference>